<comment type="cofactor">
    <cofactor evidence="9">
        <name>Zn(2+)</name>
        <dbReference type="ChEBI" id="CHEBI:29105"/>
    </cofactor>
    <text evidence="9">Binds 1 zinc ion per subunit.</text>
</comment>
<dbReference type="InterPro" id="IPR009045">
    <property type="entry name" value="Zn_M74/Hedgehog-like"/>
</dbReference>
<evidence type="ECO:0000256" key="6">
    <source>
        <dbReference type="ARBA" id="ARBA00022997"/>
    </source>
</evidence>
<dbReference type="GO" id="GO:0071555">
    <property type="term" value="P:cell wall organization"/>
    <property type="evidence" value="ECO:0007669"/>
    <property type="project" value="UniProtKB-KW"/>
</dbReference>
<feature type="active site" description="Proton donor/acceptor" evidence="9">
    <location>
        <position position="232"/>
    </location>
</feature>
<feature type="region of interest" description="Disordered" evidence="10">
    <location>
        <begin position="34"/>
        <end position="55"/>
    </location>
</feature>
<feature type="signal peptide" evidence="11">
    <location>
        <begin position="1"/>
        <end position="25"/>
    </location>
</feature>
<dbReference type="Proteomes" id="UP001161325">
    <property type="component" value="Unassembled WGS sequence"/>
</dbReference>
<dbReference type="GO" id="GO:0160237">
    <property type="term" value="F:D-Ala-D-Ala dipeptidase activity"/>
    <property type="evidence" value="ECO:0007669"/>
    <property type="project" value="UniProtKB-EC"/>
</dbReference>
<keyword evidence="4 9" id="KW-0378">Hydrolase</keyword>
<keyword evidence="6 9" id="KW-0224">Dipeptidase</keyword>
<evidence type="ECO:0000256" key="11">
    <source>
        <dbReference type="SAM" id="SignalP"/>
    </source>
</evidence>
<evidence type="ECO:0000256" key="2">
    <source>
        <dbReference type="ARBA" id="ARBA00022670"/>
    </source>
</evidence>
<dbReference type="PANTHER" id="PTHR43126:SF1">
    <property type="entry name" value="D-ALANYL-D-ALANINE DIPEPTIDASE"/>
    <property type="match status" value="1"/>
</dbReference>
<dbReference type="RefSeq" id="WP_284349002.1">
    <property type="nucleotide sequence ID" value="NZ_BRXS01000002.1"/>
</dbReference>
<name>A0AA37QE03_9BACT</name>
<keyword evidence="13" id="KW-1185">Reference proteome</keyword>
<keyword evidence="2 9" id="KW-0645">Protease</keyword>
<proteinExistence type="inferred from homology"/>
<organism evidence="12 13">
    <name type="scientific">Roseisolibacter agri</name>
    <dbReference type="NCBI Taxonomy" id="2014610"/>
    <lineage>
        <taxon>Bacteria</taxon>
        <taxon>Pseudomonadati</taxon>
        <taxon>Gemmatimonadota</taxon>
        <taxon>Gemmatimonadia</taxon>
        <taxon>Gemmatimonadales</taxon>
        <taxon>Gemmatimonadaceae</taxon>
        <taxon>Roseisolibacter</taxon>
    </lineage>
</organism>
<evidence type="ECO:0000256" key="3">
    <source>
        <dbReference type="ARBA" id="ARBA00022723"/>
    </source>
</evidence>
<evidence type="ECO:0000313" key="12">
    <source>
        <dbReference type="EMBL" id="GLC24555.1"/>
    </source>
</evidence>
<evidence type="ECO:0000256" key="8">
    <source>
        <dbReference type="ARBA" id="ARBA00023316"/>
    </source>
</evidence>
<dbReference type="GO" id="GO:0008270">
    <property type="term" value="F:zinc ion binding"/>
    <property type="evidence" value="ECO:0007669"/>
    <property type="project" value="UniProtKB-UniRule"/>
</dbReference>
<feature type="binding site" evidence="9">
    <location>
        <position position="235"/>
    </location>
    <ligand>
        <name>Zn(2+)</name>
        <dbReference type="ChEBI" id="CHEBI:29105"/>
        <note>catalytic</note>
    </ligand>
</feature>
<comment type="catalytic activity">
    <reaction evidence="1 9">
        <text>D-alanyl-D-alanine + H2O = 2 D-alanine</text>
        <dbReference type="Rhea" id="RHEA:20661"/>
        <dbReference type="ChEBI" id="CHEBI:15377"/>
        <dbReference type="ChEBI" id="CHEBI:57416"/>
        <dbReference type="ChEBI" id="CHEBI:57822"/>
        <dbReference type="EC" id="3.4.13.22"/>
    </reaction>
</comment>
<dbReference type="EMBL" id="BRXS01000002">
    <property type="protein sequence ID" value="GLC24555.1"/>
    <property type="molecule type" value="Genomic_DNA"/>
</dbReference>
<evidence type="ECO:0000256" key="9">
    <source>
        <dbReference type="HAMAP-Rule" id="MF_01924"/>
    </source>
</evidence>
<evidence type="ECO:0000256" key="5">
    <source>
        <dbReference type="ARBA" id="ARBA00022833"/>
    </source>
</evidence>
<keyword evidence="5 9" id="KW-0862">Zinc</keyword>
<feature type="chain" id="PRO_5041398118" description="D-alanyl-D-alanine dipeptidase" evidence="11">
    <location>
        <begin position="26"/>
        <end position="256"/>
    </location>
</feature>
<comment type="similarity">
    <text evidence="9">Belongs to the peptidase M15D family.</text>
</comment>
<keyword evidence="3 9" id="KW-0479">Metal-binding</keyword>
<keyword evidence="8" id="KW-0961">Cell wall biogenesis/degradation</keyword>
<evidence type="ECO:0000256" key="1">
    <source>
        <dbReference type="ARBA" id="ARBA00001362"/>
    </source>
</evidence>
<feature type="binding site" evidence="9">
    <location>
        <position position="169"/>
    </location>
    <ligand>
        <name>Zn(2+)</name>
        <dbReference type="ChEBI" id="CHEBI:29105"/>
        <note>catalytic</note>
    </ligand>
</feature>
<dbReference type="PANTHER" id="PTHR43126">
    <property type="entry name" value="D-ALANYL-D-ALANINE DIPEPTIDASE"/>
    <property type="match status" value="1"/>
</dbReference>
<dbReference type="GO" id="GO:0006508">
    <property type="term" value="P:proteolysis"/>
    <property type="evidence" value="ECO:0007669"/>
    <property type="project" value="UniProtKB-KW"/>
</dbReference>
<dbReference type="HAMAP" id="MF_01924">
    <property type="entry name" value="A_A_dipeptidase"/>
    <property type="match status" value="1"/>
</dbReference>
<comment type="caution">
    <text evidence="12">The sequence shown here is derived from an EMBL/GenBank/DDBJ whole genome shotgun (WGS) entry which is preliminary data.</text>
</comment>
<dbReference type="GO" id="GO:0008237">
    <property type="term" value="F:metallopeptidase activity"/>
    <property type="evidence" value="ECO:0007669"/>
    <property type="project" value="UniProtKB-KW"/>
</dbReference>
<evidence type="ECO:0000256" key="4">
    <source>
        <dbReference type="ARBA" id="ARBA00022801"/>
    </source>
</evidence>
<dbReference type="CDD" id="cd14817">
    <property type="entry name" value="D-Ala-D-Ala_dipeptidase_VanX"/>
    <property type="match status" value="1"/>
</dbReference>
<evidence type="ECO:0000313" key="13">
    <source>
        <dbReference type="Proteomes" id="UP001161325"/>
    </source>
</evidence>
<dbReference type="EC" id="3.4.13.22" evidence="9"/>
<dbReference type="Pfam" id="PF01427">
    <property type="entry name" value="Peptidase_M15"/>
    <property type="match status" value="1"/>
</dbReference>
<keyword evidence="7 9" id="KW-0482">Metalloprotease</keyword>
<evidence type="ECO:0000256" key="10">
    <source>
        <dbReference type="SAM" id="MobiDB-lite"/>
    </source>
</evidence>
<feature type="binding site" evidence="9">
    <location>
        <position position="176"/>
    </location>
    <ligand>
        <name>Zn(2+)</name>
        <dbReference type="ChEBI" id="CHEBI:29105"/>
        <note>catalytic</note>
    </ligand>
</feature>
<feature type="site" description="Transition state stabilizer" evidence="9">
    <location>
        <position position="137"/>
    </location>
</feature>
<protein>
    <recommendedName>
        <fullName evidence="9">D-alanyl-D-alanine dipeptidase</fullName>
        <shortName evidence="9">D-Ala-D-Ala dipeptidase</shortName>
        <ecNumber evidence="9">3.4.13.22</ecNumber>
    </recommendedName>
</protein>
<evidence type="ECO:0000256" key="7">
    <source>
        <dbReference type="ARBA" id="ARBA00023049"/>
    </source>
</evidence>
<dbReference type="AlphaFoldDB" id="A0AA37QE03"/>
<dbReference type="InterPro" id="IPR000755">
    <property type="entry name" value="A_A_dipeptidase"/>
</dbReference>
<keyword evidence="11" id="KW-0732">Signal</keyword>
<accession>A0AA37QE03</accession>
<sequence length="256" mass="27424">MPLSAGPRAPLVGALLVFTLAGACAPPLTPVAAPAPQPAAAPAPTAAAPAPVPPPASPDVVMPDAVAESLLVDVQRVDSTIRVDVRYATPYNFVGEVLPGYDAPRVLLRREAAAALGRVQAALQAEGLGLKVFDGYRPVRATAAMVAWTHRVQREDLLRDGYIAERSRHNLGLAVDLTLVDLATGRERKMGTAFDTFSRAAHTANATGEAAVNRQRLVRAMSAEGFTNLPEEWWHFSYDVPDPLRFDLVIRPVRDQ</sequence>
<dbReference type="Gene3D" id="3.30.1380.10">
    <property type="match status" value="1"/>
</dbReference>
<gene>
    <name evidence="12" type="ORF">rosag_10680</name>
</gene>
<dbReference type="SUPFAM" id="SSF55166">
    <property type="entry name" value="Hedgehog/DD-peptidase"/>
    <property type="match status" value="1"/>
</dbReference>
<reference evidence="12" key="1">
    <citation type="submission" date="2022-08" db="EMBL/GenBank/DDBJ databases">
        <title>Draft genome sequencing of Roseisolibacter agri AW1220.</title>
        <authorList>
            <person name="Tobiishi Y."/>
            <person name="Tonouchi A."/>
        </authorList>
    </citation>
    <scope>NUCLEOTIDE SEQUENCE</scope>
    <source>
        <strain evidence="12">AW1220</strain>
    </source>
</reference>
<comment type="function">
    <text evidence="9">Catalyzes hydrolysis of the D-alanyl-D-alanine dipeptide.</text>
</comment>